<dbReference type="Gene3D" id="3.30.465.10">
    <property type="match status" value="1"/>
</dbReference>
<dbReference type="InterPro" id="IPR051264">
    <property type="entry name" value="FAD-oxidored/transferase_4"/>
</dbReference>
<dbReference type="GO" id="GO:0004458">
    <property type="term" value="F:D-lactate dehydrogenase (cytochrome) activity"/>
    <property type="evidence" value="ECO:0007669"/>
    <property type="project" value="UniProtKB-UniRule"/>
</dbReference>
<dbReference type="InterPro" id="IPR006094">
    <property type="entry name" value="Oxid_FAD_bind_N"/>
</dbReference>
<comment type="cofactor">
    <cofactor evidence="1 5 6 7">
        <name>FAD</name>
        <dbReference type="ChEBI" id="CHEBI:57692"/>
    </cofactor>
</comment>
<dbReference type="NCBIfam" id="NF008387">
    <property type="entry name" value="PRK11183.1"/>
    <property type="match status" value="1"/>
</dbReference>
<dbReference type="InterPro" id="IPR016169">
    <property type="entry name" value="FAD-bd_PCMH_sub2"/>
</dbReference>
<dbReference type="SUPFAM" id="SSF56176">
    <property type="entry name" value="FAD-binding/transporter-associated domain-like"/>
    <property type="match status" value="1"/>
</dbReference>
<dbReference type="GO" id="GO:0006089">
    <property type="term" value="P:lactate metabolic process"/>
    <property type="evidence" value="ECO:0007669"/>
    <property type="project" value="UniProtKB-UniRule"/>
</dbReference>
<reference evidence="9 10" key="1">
    <citation type="journal article" date="2012" name="J. Bacteriol.">
        <title>Complete Genome Sequence of the BTEX-Degrading Bacterium Pseudoxanthomonas spadix BD-a59.</title>
        <authorList>
            <person name="Lee S.H."/>
            <person name="Jin H.M."/>
            <person name="Lee H.J."/>
            <person name="Kim J.M."/>
            <person name="Jeon C.O."/>
        </authorList>
    </citation>
    <scope>NUCLEOTIDE SEQUENCE [LARGE SCALE GENOMIC DNA]</scope>
    <source>
        <strain evidence="9 10">BD-a59</strain>
    </source>
</reference>
<dbReference type="InterPro" id="IPR016164">
    <property type="entry name" value="FAD-linked_Oxase-like_C"/>
</dbReference>
<feature type="binding site" evidence="5 7">
    <location>
        <position position="164"/>
    </location>
    <ligand>
        <name>FAD</name>
        <dbReference type="ChEBI" id="CHEBI:57692"/>
    </ligand>
</feature>
<keyword evidence="5" id="KW-1003">Cell membrane</keyword>
<dbReference type="OrthoDB" id="9772552at2"/>
<dbReference type="eggNOG" id="COG0277">
    <property type="taxonomic scope" value="Bacteria"/>
</dbReference>
<evidence type="ECO:0000256" key="4">
    <source>
        <dbReference type="ARBA" id="ARBA00023002"/>
    </source>
</evidence>
<evidence type="ECO:0000256" key="2">
    <source>
        <dbReference type="ARBA" id="ARBA00022630"/>
    </source>
</evidence>
<dbReference type="Gene3D" id="3.30.1370.20">
    <property type="entry name" value="D-lactate dehydrogenase, cap domain, subdomain 2"/>
    <property type="match status" value="1"/>
</dbReference>
<evidence type="ECO:0000313" key="9">
    <source>
        <dbReference type="EMBL" id="AER54657.1"/>
    </source>
</evidence>
<feature type="binding site" evidence="5 7">
    <location>
        <position position="154"/>
    </location>
    <ligand>
        <name>FAD</name>
        <dbReference type="ChEBI" id="CHEBI:57692"/>
    </ligand>
</feature>
<evidence type="ECO:0000259" key="8">
    <source>
        <dbReference type="PROSITE" id="PS51387"/>
    </source>
</evidence>
<comment type="subcellular location">
    <subcellularLocation>
        <location evidence="5">Cell inner membrane</location>
        <topology evidence="5">Peripheral membrane protein</topology>
        <orientation evidence="5">Cytoplasmic side</orientation>
    </subcellularLocation>
</comment>
<dbReference type="Proteomes" id="UP000005870">
    <property type="component" value="Chromosome"/>
</dbReference>
<dbReference type="InterPro" id="IPR016166">
    <property type="entry name" value="FAD-bd_PCMH"/>
</dbReference>
<evidence type="ECO:0000256" key="7">
    <source>
        <dbReference type="PIRSR" id="PIRSR000101-1"/>
    </source>
</evidence>
<dbReference type="RefSeq" id="WP_014161978.1">
    <property type="nucleotide sequence ID" value="NC_016147.2"/>
</dbReference>
<feature type="binding site" evidence="5 7">
    <location>
        <position position="265"/>
    </location>
    <ligand>
        <name>FAD</name>
        <dbReference type="ChEBI" id="CHEBI:57692"/>
    </ligand>
</feature>
<keyword evidence="10" id="KW-1185">Reference proteome</keyword>
<dbReference type="HOGENOM" id="CLU_034094_0_0_6"/>
<dbReference type="InterPro" id="IPR016172">
    <property type="entry name" value="D-lactate_DH_C-sub1"/>
</dbReference>
<comment type="similarity">
    <text evidence="5">Belongs to the quinone-dependent D-lactate dehydrogenase family.</text>
</comment>
<evidence type="ECO:0000313" key="10">
    <source>
        <dbReference type="Proteomes" id="UP000005870"/>
    </source>
</evidence>
<keyword evidence="2 5" id="KW-0285">Flavoprotein</keyword>
<evidence type="ECO:0000256" key="5">
    <source>
        <dbReference type="HAMAP-Rule" id="MF_02092"/>
    </source>
</evidence>
<dbReference type="InterPro" id="IPR012256">
    <property type="entry name" value="D_lactate_DH"/>
</dbReference>
<evidence type="ECO:0000256" key="3">
    <source>
        <dbReference type="ARBA" id="ARBA00022827"/>
    </source>
</evidence>
<comment type="catalytic activity">
    <reaction evidence="5 6">
        <text>(R)-lactate + a quinone = a quinol + pyruvate</text>
        <dbReference type="Rhea" id="RHEA:51468"/>
        <dbReference type="ChEBI" id="CHEBI:15361"/>
        <dbReference type="ChEBI" id="CHEBI:16004"/>
        <dbReference type="ChEBI" id="CHEBI:24646"/>
        <dbReference type="ChEBI" id="CHEBI:132124"/>
        <dbReference type="EC" id="1.1.5.12"/>
    </reaction>
</comment>
<dbReference type="GO" id="GO:0048038">
    <property type="term" value="F:quinone binding"/>
    <property type="evidence" value="ECO:0007669"/>
    <property type="project" value="UniProtKB-KW"/>
</dbReference>
<keyword evidence="5" id="KW-0472">Membrane</keyword>
<sequence>MDVPRRMSVSFDRSALLETLRGVVGRRHLLTGDGPTRRFRTGFRFGGGPVLAVVRPGSLVEQWRVLVACVAADVIVIMQAANTGLTGGSTPDGADYDRPVVIINTLRMRQVQLLDEGRQVLCLPGATLHQLERLLAPLGREPHSVIGSSCLGASVLGGICNNSGGALIHRGPAYTEMALFARVNAHGALELVNHLGIVLGDDPEIALSRLERGHYHARDVTPGGCASDHDYATYVRDIEADTPARFNADARRLHEAAGSAGHLAVFAVRLDTFPRHDRTAVFYIGSNDPDELTRIRRDILSGFQSLPVAGEYLHRDAFDIGDRYGKDTFLAIRTLGTQRLPSFFAAKSRLDALLERLRVFPEHFSDRALQWLSGRFPDHLPRRMRDFRQRYEHHLLLRMSGTGIDEAAAYLKRFFSGASGDWFACTPGEGARAFLLRFAVAGAAVRYRAVHPAQVQDIVALDIALRRNERDWFERLPPELDAPVLHKLYYGHFFCHVLHQDYIVKAGTDCHALEQQMLAVLDARGARYPAEHNVGHLYHAPQSQVAFFRQLDPHNAFNPGIGKTSKLRDWA</sequence>
<dbReference type="PROSITE" id="PS51387">
    <property type="entry name" value="FAD_PCMH"/>
    <property type="match status" value="1"/>
</dbReference>
<dbReference type="EMBL" id="CP003093">
    <property type="protein sequence ID" value="AER54657.1"/>
    <property type="molecule type" value="Genomic_DNA"/>
</dbReference>
<dbReference type="Gene3D" id="3.30.70.610">
    <property type="entry name" value="D-lactate dehydrogenase, cap domain, subdomain 1"/>
    <property type="match status" value="2"/>
</dbReference>
<dbReference type="SUPFAM" id="SSF55103">
    <property type="entry name" value="FAD-linked oxidases, C-terminal domain"/>
    <property type="match status" value="1"/>
</dbReference>
<dbReference type="AlphaFoldDB" id="G7URI2"/>
<feature type="binding site" evidence="5 7">
    <location>
        <begin position="88"/>
        <end position="89"/>
    </location>
    <ligand>
        <name>FAD</name>
        <dbReference type="ChEBI" id="CHEBI:57692"/>
    </ligand>
</feature>
<keyword evidence="5 6" id="KW-0874">Quinone</keyword>
<dbReference type="GO" id="GO:0102029">
    <property type="term" value="F:D-lactate dehydrogenase (quinone) activity"/>
    <property type="evidence" value="ECO:0007669"/>
    <property type="project" value="UniProtKB-EC"/>
</dbReference>
<dbReference type="Pfam" id="PF09330">
    <property type="entry name" value="Lact-deh-memb"/>
    <property type="match status" value="1"/>
</dbReference>
<dbReference type="GO" id="GO:0055085">
    <property type="term" value="P:transmembrane transport"/>
    <property type="evidence" value="ECO:0007669"/>
    <property type="project" value="InterPro"/>
</dbReference>
<dbReference type="PANTHER" id="PTHR43716:SF1">
    <property type="entry name" value="D-2-HYDROXYGLUTARATE DEHYDROGENASE, MITOCHONDRIAL"/>
    <property type="match status" value="1"/>
</dbReference>
<organism evidence="9 10">
    <name type="scientific">Pseudoxanthomonas spadix (strain BD-a59)</name>
    <dbReference type="NCBI Taxonomy" id="1045855"/>
    <lineage>
        <taxon>Bacteria</taxon>
        <taxon>Pseudomonadati</taxon>
        <taxon>Pseudomonadota</taxon>
        <taxon>Gammaproteobacteria</taxon>
        <taxon>Lysobacterales</taxon>
        <taxon>Lysobacteraceae</taxon>
        <taxon>Pseudoxanthomonas</taxon>
    </lineage>
</organism>
<dbReference type="GO" id="GO:0031234">
    <property type="term" value="C:extrinsic component of cytoplasmic side of plasma membrane"/>
    <property type="evidence" value="ECO:0007669"/>
    <property type="project" value="UniProtKB-UniRule"/>
</dbReference>
<gene>
    <name evidence="5" type="primary">dld</name>
    <name evidence="9" type="ordered locus">DSC_00020</name>
</gene>
<dbReference type="InterPro" id="IPR016173">
    <property type="entry name" value="D-lactate_DH_C-sub2"/>
</dbReference>
<dbReference type="GO" id="GO:0071949">
    <property type="term" value="F:FAD binding"/>
    <property type="evidence" value="ECO:0007669"/>
    <property type="project" value="InterPro"/>
</dbReference>
<dbReference type="PANTHER" id="PTHR43716">
    <property type="entry name" value="D-2-HYDROXYGLUTARATE DEHYDROGENASE, MITOCHONDRIAL"/>
    <property type="match status" value="1"/>
</dbReference>
<dbReference type="InterPro" id="IPR016167">
    <property type="entry name" value="FAD-bd_PCMH_sub1"/>
</dbReference>
<evidence type="ECO:0000256" key="6">
    <source>
        <dbReference type="PIRNR" id="PIRNR000101"/>
    </source>
</evidence>
<evidence type="ECO:0000256" key="1">
    <source>
        <dbReference type="ARBA" id="ARBA00001974"/>
    </source>
</evidence>
<comment type="function">
    <text evidence="5 6">Catalyzes the oxidation of D-lactate to pyruvate.</text>
</comment>
<feature type="binding site" evidence="5 7">
    <location>
        <position position="147"/>
    </location>
    <ligand>
        <name>FAD</name>
        <dbReference type="ChEBI" id="CHEBI:57692"/>
    </ligand>
</feature>
<keyword evidence="4 5" id="KW-0560">Oxidoreductase</keyword>
<feature type="binding site" evidence="7">
    <location>
        <position position="260"/>
    </location>
    <ligand>
        <name>FAD</name>
        <dbReference type="ChEBI" id="CHEBI:57692"/>
    </ligand>
</feature>
<name>G7URI2_PSEUP</name>
<proteinExistence type="inferred from homology"/>
<dbReference type="EC" id="1.1.5.12" evidence="5"/>
<keyword evidence="3 5" id="KW-0274">FAD</keyword>
<dbReference type="InterPro" id="IPR015409">
    <property type="entry name" value="Lactate_DH_C"/>
</dbReference>
<dbReference type="HAMAP" id="MF_02092">
    <property type="entry name" value="DLDH_Dld"/>
    <property type="match status" value="1"/>
</dbReference>
<dbReference type="Pfam" id="PF01565">
    <property type="entry name" value="FAD_binding_4"/>
    <property type="match status" value="1"/>
</dbReference>
<keyword evidence="5" id="KW-0997">Cell inner membrane</keyword>
<protein>
    <recommendedName>
        <fullName evidence="5">Quinone-dependent D-lactate dehydrogenase</fullName>
        <ecNumber evidence="5">1.1.5.12</ecNumber>
    </recommendedName>
    <alternativeName>
        <fullName evidence="5">D-lactate dehydrogenase</fullName>
        <shortName evidence="5">D-LDH</shortName>
    </alternativeName>
</protein>
<dbReference type="STRING" id="1045855.DSC_00020"/>
<feature type="domain" description="FAD-binding PCMH-type" evidence="8">
    <location>
        <begin position="45"/>
        <end position="275"/>
    </location>
</feature>
<dbReference type="Gene3D" id="3.30.43.10">
    <property type="entry name" value="Uridine Diphospho-n-acetylenolpyruvylglucosamine Reductase, domain 2"/>
    <property type="match status" value="1"/>
</dbReference>
<dbReference type="InterPro" id="IPR036318">
    <property type="entry name" value="FAD-bd_PCMH-like_sf"/>
</dbReference>
<dbReference type="GO" id="GO:0022904">
    <property type="term" value="P:respiratory electron transport chain"/>
    <property type="evidence" value="ECO:0007669"/>
    <property type="project" value="InterPro"/>
</dbReference>
<dbReference type="KEGG" id="psd:DSC_00020"/>
<feature type="binding site" evidence="5 7">
    <location>
        <begin position="80"/>
        <end position="84"/>
    </location>
    <ligand>
        <name>FAD</name>
        <dbReference type="ChEBI" id="CHEBI:57692"/>
    </ligand>
</feature>
<dbReference type="PIRSF" id="PIRSF000101">
    <property type="entry name" value="D-lactate_dh"/>
    <property type="match status" value="1"/>
</dbReference>
<accession>G7URI2</accession>